<keyword evidence="1" id="KW-0547">Nucleotide-binding</keyword>
<sequence length="526" mass="59541">MVPYKWQRECVEQWFAHGCRGIVEVITGAGKTHMAMLAMRALLEACGTEIRTFILVPRVALASQWKDALLKVGCRQSDVSILAGGRPFREDCPICIGVINSARYRFARMIADLNAAGASVLLIADEYHHYASGENSKVFDFLKSPTFDESRYFALGLSATADLKPYKADLSRLIGPMVYSYSIDDGLEEGIINPFDIFSISIQLDGEKQEEYWSLTHSIELATARLRKLVPSVMKRKDLPFESLLDMMRRHSSQKVKELADRLFDLLLRRRALIINADGRISAASRIIEHLTKHRRIMVFSERIEQAEALRCLLDSSFPGQCGIYHSKLDRQMCRRMLDSFRCGDIRILIACKALDEGIDVPDADVGIFMSNTESQRQRIQRAGRLLRRSEGKLRSCLYYIYVAGTVESPHFLNVSSKDVNEILGRYDEKGGFLIESLSDAVHSMLAKVADKATASQLVEIDRALASGCLVNDFLQDESYIQRMIETDGRPSYWRTMKELGRQWRNLEAGRFEDVTSETPAMLSDT</sequence>
<evidence type="ECO:0000259" key="6">
    <source>
        <dbReference type="PROSITE" id="PS51194"/>
    </source>
</evidence>
<evidence type="ECO:0000259" key="5">
    <source>
        <dbReference type="PROSITE" id="PS51192"/>
    </source>
</evidence>
<name>A0A9D9HAC7_9SPIR</name>
<dbReference type="GO" id="GO:0003677">
    <property type="term" value="F:DNA binding"/>
    <property type="evidence" value="ECO:0007669"/>
    <property type="project" value="InterPro"/>
</dbReference>
<evidence type="ECO:0000256" key="1">
    <source>
        <dbReference type="ARBA" id="ARBA00022741"/>
    </source>
</evidence>
<gene>
    <name evidence="7" type="ORF">IAC42_00440</name>
</gene>
<dbReference type="PROSITE" id="PS51194">
    <property type="entry name" value="HELICASE_CTER"/>
    <property type="match status" value="1"/>
</dbReference>
<dbReference type="PANTHER" id="PTHR11274:SF0">
    <property type="entry name" value="GENERAL TRANSCRIPTION AND DNA REPAIR FACTOR IIH HELICASE SUBUNIT XPB"/>
    <property type="match status" value="1"/>
</dbReference>
<protein>
    <submittedName>
        <fullName evidence="7">DEAD/DEAH box helicase</fullName>
    </submittedName>
</protein>
<dbReference type="Pfam" id="PF04851">
    <property type="entry name" value="ResIII"/>
    <property type="match status" value="1"/>
</dbReference>
<dbReference type="PANTHER" id="PTHR11274">
    <property type="entry name" value="RAD25/XP-B DNA REPAIR HELICASE"/>
    <property type="match status" value="1"/>
</dbReference>
<dbReference type="Gene3D" id="3.40.50.300">
    <property type="entry name" value="P-loop containing nucleotide triphosphate hydrolases"/>
    <property type="match status" value="2"/>
</dbReference>
<dbReference type="SUPFAM" id="SSF52540">
    <property type="entry name" value="P-loop containing nucleoside triphosphate hydrolases"/>
    <property type="match status" value="1"/>
</dbReference>
<dbReference type="GO" id="GO:0005524">
    <property type="term" value="F:ATP binding"/>
    <property type="evidence" value="ECO:0007669"/>
    <property type="project" value="UniProtKB-KW"/>
</dbReference>
<evidence type="ECO:0000313" key="8">
    <source>
        <dbReference type="Proteomes" id="UP000823633"/>
    </source>
</evidence>
<dbReference type="AlphaFoldDB" id="A0A9D9HAC7"/>
<dbReference type="SMART" id="SM00490">
    <property type="entry name" value="HELICc"/>
    <property type="match status" value="1"/>
</dbReference>
<reference evidence="7" key="1">
    <citation type="submission" date="2020-10" db="EMBL/GenBank/DDBJ databases">
        <authorList>
            <person name="Gilroy R."/>
        </authorList>
    </citation>
    <scope>NUCLEOTIDE SEQUENCE</scope>
    <source>
        <strain evidence="7">11167</strain>
    </source>
</reference>
<dbReference type="InterPro" id="IPR050615">
    <property type="entry name" value="ATP-dep_DNA_Helicase"/>
</dbReference>
<dbReference type="GO" id="GO:0016787">
    <property type="term" value="F:hydrolase activity"/>
    <property type="evidence" value="ECO:0007669"/>
    <property type="project" value="UniProtKB-KW"/>
</dbReference>
<dbReference type="Proteomes" id="UP000823633">
    <property type="component" value="Unassembled WGS sequence"/>
</dbReference>
<reference evidence="7" key="2">
    <citation type="journal article" date="2021" name="PeerJ">
        <title>Extensive microbial diversity within the chicken gut microbiome revealed by metagenomics and culture.</title>
        <authorList>
            <person name="Gilroy R."/>
            <person name="Ravi A."/>
            <person name="Getino M."/>
            <person name="Pursley I."/>
            <person name="Horton D.L."/>
            <person name="Alikhan N.F."/>
            <person name="Baker D."/>
            <person name="Gharbi K."/>
            <person name="Hall N."/>
            <person name="Watson M."/>
            <person name="Adriaenssens E.M."/>
            <person name="Foster-Nyarko E."/>
            <person name="Jarju S."/>
            <person name="Secka A."/>
            <person name="Antonio M."/>
            <person name="Oren A."/>
            <person name="Chaudhuri R.R."/>
            <person name="La Ragione R."/>
            <person name="Hildebrand F."/>
            <person name="Pallen M.J."/>
        </authorList>
    </citation>
    <scope>NUCLEOTIDE SEQUENCE</scope>
    <source>
        <strain evidence="7">11167</strain>
    </source>
</reference>
<feature type="domain" description="Helicase C-terminal" evidence="6">
    <location>
        <begin position="286"/>
        <end position="446"/>
    </location>
</feature>
<keyword evidence="2" id="KW-0378">Hydrolase</keyword>
<dbReference type="InterPro" id="IPR027417">
    <property type="entry name" value="P-loop_NTPase"/>
</dbReference>
<keyword evidence="3 7" id="KW-0347">Helicase</keyword>
<evidence type="ECO:0000313" key="7">
    <source>
        <dbReference type="EMBL" id="MBO8442217.1"/>
    </source>
</evidence>
<evidence type="ECO:0000256" key="2">
    <source>
        <dbReference type="ARBA" id="ARBA00022801"/>
    </source>
</evidence>
<evidence type="ECO:0000256" key="3">
    <source>
        <dbReference type="ARBA" id="ARBA00022806"/>
    </source>
</evidence>
<dbReference type="PROSITE" id="PS51192">
    <property type="entry name" value="HELICASE_ATP_BIND_1"/>
    <property type="match status" value="1"/>
</dbReference>
<organism evidence="7 8">
    <name type="scientific">Candidatus Aphodenecus pullistercoris</name>
    <dbReference type="NCBI Taxonomy" id="2840669"/>
    <lineage>
        <taxon>Bacteria</taxon>
        <taxon>Pseudomonadati</taxon>
        <taxon>Spirochaetota</taxon>
        <taxon>Spirochaetia</taxon>
        <taxon>Spirochaetales</taxon>
        <taxon>Candidatus Aphodenecus</taxon>
    </lineage>
</organism>
<accession>A0A9D9HAC7</accession>
<dbReference type="SMART" id="SM00487">
    <property type="entry name" value="DEXDc"/>
    <property type="match status" value="1"/>
</dbReference>
<dbReference type="InterPro" id="IPR006935">
    <property type="entry name" value="Helicase/UvrB_N"/>
</dbReference>
<dbReference type="InterPro" id="IPR014001">
    <property type="entry name" value="Helicase_ATP-bd"/>
</dbReference>
<keyword evidence="4" id="KW-0067">ATP-binding</keyword>
<comment type="caution">
    <text evidence="7">The sequence shown here is derived from an EMBL/GenBank/DDBJ whole genome shotgun (WGS) entry which is preliminary data.</text>
</comment>
<dbReference type="GO" id="GO:0004386">
    <property type="term" value="F:helicase activity"/>
    <property type="evidence" value="ECO:0007669"/>
    <property type="project" value="UniProtKB-KW"/>
</dbReference>
<dbReference type="EMBL" id="JADIMU010000004">
    <property type="protein sequence ID" value="MBO8442217.1"/>
    <property type="molecule type" value="Genomic_DNA"/>
</dbReference>
<dbReference type="InterPro" id="IPR001650">
    <property type="entry name" value="Helicase_C-like"/>
</dbReference>
<feature type="domain" description="Helicase ATP-binding" evidence="5">
    <location>
        <begin position="12"/>
        <end position="179"/>
    </location>
</feature>
<evidence type="ECO:0000256" key="4">
    <source>
        <dbReference type="ARBA" id="ARBA00022840"/>
    </source>
</evidence>
<dbReference type="Pfam" id="PF00271">
    <property type="entry name" value="Helicase_C"/>
    <property type="match status" value="1"/>
</dbReference>
<proteinExistence type="predicted"/>